<dbReference type="PANTHER" id="PTHR13355">
    <property type="entry name" value="GLUCOSAMINE 6-PHOSPHATE N-ACETYLTRANSFERASE"/>
    <property type="match status" value="1"/>
</dbReference>
<dbReference type="AlphaFoldDB" id="A0A381JCG9"/>
<evidence type="ECO:0000259" key="1">
    <source>
        <dbReference type="PROSITE" id="PS51186"/>
    </source>
</evidence>
<dbReference type="Gene3D" id="3.40.630.30">
    <property type="match status" value="1"/>
</dbReference>
<name>A0A381JCG9_9CLOT</name>
<dbReference type="InterPro" id="IPR039143">
    <property type="entry name" value="GNPNAT1-like"/>
</dbReference>
<reference evidence="2 3" key="1">
    <citation type="submission" date="2018-06" db="EMBL/GenBank/DDBJ databases">
        <authorList>
            <consortium name="Pathogen Informatics"/>
            <person name="Doyle S."/>
        </authorList>
    </citation>
    <scope>NUCLEOTIDE SEQUENCE [LARGE SCALE GENOMIC DNA]</scope>
    <source>
        <strain evidence="2 3">NCTC9836</strain>
    </source>
</reference>
<dbReference type="GO" id="GO:0008080">
    <property type="term" value="F:N-acetyltransferase activity"/>
    <property type="evidence" value="ECO:0007669"/>
    <property type="project" value="TreeGrafter"/>
</dbReference>
<dbReference type="InterPro" id="IPR016181">
    <property type="entry name" value="Acyl_CoA_acyltransferase"/>
</dbReference>
<dbReference type="InterPro" id="IPR000182">
    <property type="entry name" value="GNAT_dom"/>
</dbReference>
<protein>
    <submittedName>
        <fullName evidence="2">N-acetyltransferase GCN5</fullName>
    </submittedName>
</protein>
<organism evidence="2 3">
    <name type="scientific">Clostridium putrefaciens</name>
    <dbReference type="NCBI Taxonomy" id="99675"/>
    <lineage>
        <taxon>Bacteria</taxon>
        <taxon>Bacillati</taxon>
        <taxon>Bacillota</taxon>
        <taxon>Clostridia</taxon>
        <taxon>Eubacteriales</taxon>
        <taxon>Clostridiaceae</taxon>
        <taxon>Clostridium</taxon>
    </lineage>
</organism>
<evidence type="ECO:0000313" key="3">
    <source>
        <dbReference type="Proteomes" id="UP000254664"/>
    </source>
</evidence>
<dbReference type="Pfam" id="PF00583">
    <property type="entry name" value="Acetyltransf_1"/>
    <property type="match status" value="1"/>
</dbReference>
<evidence type="ECO:0000313" key="2">
    <source>
        <dbReference type="EMBL" id="SUY48097.1"/>
    </source>
</evidence>
<dbReference type="EMBL" id="UFWZ01000001">
    <property type="protein sequence ID" value="SUY48097.1"/>
    <property type="molecule type" value="Genomic_DNA"/>
</dbReference>
<keyword evidence="3" id="KW-1185">Reference proteome</keyword>
<dbReference type="PANTHER" id="PTHR13355:SF23">
    <property type="entry name" value="FAMILY N-ACETYLTRANSFERASE, PUTATIVE (AFU_ORTHOLOGUE AFUA_3G00870)-RELATED"/>
    <property type="match status" value="1"/>
</dbReference>
<dbReference type="PROSITE" id="PS51186">
    <property type="entry name" value="GNAT"/>
    <property type="match status" value="1"/>
</dbReference>
<proteinExistence type="predicted"/>
<gene>
    <name evidence="2" type="ORF">NCTC9836_02472</name>
</gene>
<dbReference type="SUPFAM" id="SSF55729">
    <property type="entry name" value="Acyl-CoA N-acyltransferases (Nat)"/>
    <property type="match status" value="1"/>
</dbReference>
<dbReference type="OrthoDB" id="9775804at2"/>
<keyword evidence="2" id="KW-0808">Transferase</keyword>
<dbReference type="CDD" id="cd04301">
    <property type="entry name" value="NAT_SF"/>
    <property type="match status" value="1"/>
</dbReference>
<sequence length="154" mass="17841">MISYSILIKRFTTGDVKMKICKNGLTWDIYHSIRQYANMQQYHKEDIIEALKNTVYSVVIYDNEDPIAIGRVVGDGRIVFFIKDVVVHPKYRNKKVGKMVVDNLLDYIESCCCENAYIGLMAMPDTEGFYEKFGFVQRPSERFGAGMICLERKK</sequence>
<accession>A0A381JCG9</accession>
<dbReference type="Proteomes" id="UP000254664">
    <property type="component" value="Unassembled WGS sequence"/>
</dbReference>
<feature type="domain" description="N-acetyltransferase" evidence="1">
    <location>
        <begin position="16"/>
        <end position="154"/>
    </location>
</feature>